<reference evidence="1 2" key="1">
    <citation type="submission" date="2019-06" db="EMBL/GenBank/DDBJ databases">
        <title>Genome sequence analysis of &gt;100 Bacillus licheniformis strains suggests intrinsic resistance to this species.</title>
        <authorList>
            <person name="Wels M."/>
            <person name="Siezen R.J."/>
            <person name="Johansen E."/>
            <person name="Stuer-Lauridsen B."/>
            <person name="Bjerre K."/>
            <person name="Nielsen B.K.K."/>
        </authorList>
    </citation>
    <scope>NUCLEOTIDE SEQUENCE [LARGE SCALE GENOMIC DNA]</scope>
    <source>
        <strain evidence="1 2">BAC-16736</strain>
    </source>
</reference>
<evidence type="ECO:0000313" key="2">
    <source>
        <dbReference type="Proteomes" id="UP000435910"/>
    </source>
</evidence>
<evidence type="ECO:0000313" key="1">
    <source>
        <dbReference type="EMBL" id="TWL24350.1"/>
    </source>
</evidence>
<dbReference type="EMBL" id="NILC01000027">
    <property type="protein sequence ID" value="TWL24350.1"/>
    <property type="molecule type" value="Genomic_DNA"/>
</dbReference>
<organism evidence="1 2">
    <name type="scientific">Bacillus licheniformis</name>
    <dbReference type="NCBI Taxonomy" id="1402"/>
    <lineage>
        <taxon>Bacteria</taxon>
        <taxon>Bacillati</taxon>
        <taxon>Bacillota</taxon>
        <taxon>Bacilli</taxon>
        <taxon>Bacillales</taxon>
        <taxon>Bacillaceae</taxon>
        <taxon>Bacillus</taxon>
    </lineage>
</organism>
<sequence>MFYIIFVSFVMFFNHISNSSSIQKLYINEKHFYKLHKLCETVKTNLFLS</sequence>
<name>A0A8B5Y9J4_BACLI</name>
<accession>A0A8B5Y9J4</accession>
<proteinExistence type="predicted"/>
<comment type="caution">
    <text evidence="1">The sequence shown here is derived from an EMBL/GenBank/DDBJ whole genome shotgun (WGS) entry which is preliminary data.</text>
</comment>
<gene>
    <name evidence="1" type="ORF">CHCC16736_1151</name>
</gene>
<dbReference type="Proteomes" id="UP000435910">
    <property type="component" value="Unassembled WGS sequence"/>
</dbReference>
<dbReference type="AlphaFoldDB" id="A0A8B5Y9J4"/>
<protein>
    <submittedName>
        <fullName evidence="1">Uncharacterized protein</fullName>
    </submittedName>
</protein>